<protein>
    <submittedName>
        <fullName evidence="1">Uncharacterized protein</fullName>
    </submittedName>
</protein>
<accession>A0A1G2DKD9</accession>
<dbReference type="EMBL" id="MHLP01000007">
    <property type="protein sequence ID" value="OGZ13431.1"/>
    <property type="molecule type" value="Genomic_DNA"/>
</dbReference>
<comment type="caution">
    <text evidence="1">The sequence shown here is derived from an EMBL/GenBank/DDBJ whole genome shotgun (WGS) entry which is preliminary data.</text>
</comment>
<dbReference type="AlphaFoldDB" id="A0A1G2DKD9"/>
<dbReference type="STRING" id="1798665.A2942_01125"/>
<evidence type="ECO:0000313" key="1">
    <source>
        <dbReference type="EMBL" id="OGZ13431.1"/>
    </source>
</evidence>
<evidence type="ECO:0000313" key="2">
    <source>
        <dbReference type="Proteomes" id="UP000178534"/>
    </source>
</evidence>
<organism evidence="1 2">
    <name type="scientific">Candidatus Lloydbacteria bacterium RIFCSPLOWO2_01_FULL_50_20</name>
    <dbReference type="NCBI Taxonomy" id="1798665"/>
    <lineage>
        <taxon>Bacteria</taxon>
        <taxon>Candidatus Lloydiibacteriota</taxon>
    </lineage>
</organism>
<dbReference type="Proteomes" id="UP000178534">
    <property type="component" value="Unassembled WGS sequence"/>
</dbReference>
<sequence>MKNNKTEIKEYEKQISISDFLRSYNQNMPATFPRATMLLLNKFREAHAGLFKHGDFWSLDLHRKKLIEWLPRNGGLK</sequence>
<name>A0A1G2DKD9_9BACT</name>
<gene>
    <name evidence="1" type="ORF">A2942_01125</name>
</gene>
<reference evidence="1 2" key="1">
    <citation type="journal article" date="2016" name="Nat. Commun.">
        <title>Thousands of microbial genomes shed light on interconnected biogeochemical processes in an aquifer system.</title>
        <authorList>
            <person name="Anantharaman K."/>
            <person name="Brown C.T."/>
            <person name="Hug L.A."/>
            <person name="Sharon I."/>
            <person name="Castelle C.J."/>
            <person name="Probst A.J."/>
            <person name="Thomas B.C."/>
            <person name="Singh A."/>
            <person name="Wilkins M.J."/>
            <person name="Karaoz U."/>
            <person name="Brodie E.L."/>
            <person name="Williams K.H."/>
            <person name="Hubbard S.S."/>
            <person name="Banfield J.F."/>
        </authorList>
    </citation>
    <scope>NUCLEOTIDE SEQUENCE [LARGE SCALE GENOMIC DNA]</scope>
</reference>
<proteinExistence type="predicted"/>